<dbReference type="InterPro" id="IPR050280">
    <property type="entry name" value="OMP_Chaperone_SurA"/>
</dbReference>
<keyword evidence="6 7" id="KW-0413">Isomerase</keyword>
<dbReference type="PANTHER" id="PTHR47637">
    <property type="entry name" value="CHAPERONE SURA"/>
    <property type="match status" value="1"/>
</dbReference>
<evidence type="ECO:0000256" key="8">
    <source>
        <dbReference type="SAM" id="MobiDB-lite"/>
    </source>
</evidence>
<feature type="region of interest" description="Disordered" evidence="8">
    <location>
        <begin position="378"/>
        <end position="398"/>
    </location>
</feature>
<dbReference type="Pfam" id="PF00639">
    <property type="entry name" value="Rotamase"/>
    <property type="match status" value="1"/>
</dbReference>
<dbReference type="GO" id="GO:0050821">
    <property type="term" value="P:protein stabilization"/>
    <property type="evidence" value="ECO:0007669"/>
    <property type="project" value="InterPro"/>
</dbReference>
<keyword evidence="1 7" id="KW-0732">Signal</keyword>
<dbReference type="PROSITE" id="PS01096">
    <property type="entry name" value="PPIC_PPIASE_1"/>
    <property type="match status" value="1"/>
</dbReference>
<evidence type="ECO:0000313" key="10">
    <source>
        <dbReference type="EMBL" id="PPE74698.1"/>
    </source>
</evidence>
<feature type="signal peptide" evidence="7">
    <location>
        <begin position="1"/>
        <end position="21"/>
    </location>
</feature>
<dbReference type="PANTHER" id="PTHR47637:SF1">
    <property type="entry name" value="CHAPERONE SURA"/>
    <property type="match status" value="1"/>
</dbReference>
<evidence type="ECO:0000259" key="9">
    <source>
        <dbReference type="PROSITE" id="PS50198"/>
    </source>
</evidence>
<evidence type="ECO:0000256" key="4">
    <source>
        <dbReference type="ARBA" id="ARBA00023110"/>
    </source>
</evidence>
<dbReference type="PROSITE" id="PS50198">
    <property type="entry name" value="PPIC_PPIASE_2"/>
    <property type="match status" value="2"/>
</dbReference>
<dbReference type="GO" id="GO:0051082">
    <property type="term" value="F:unfolded protein binding"/>
    <property type="evidence" value="ECO:0007669"/>
    <property type="project" value="UniProtKB-UniRule"/>
</dbReference>
<dbReference type="InterPro" id="IPR027304">
    <property type="entry name" value="Trigger_fact/SurA_dom_sf"/>
</dbReference>
<dbReference type="SUPFAM" id="SSF54534">
    <property type="entry name" value="FKBP-like"/>
    <property type="match status" value="2"/>
</dbReference>
<feature type="domain" description="PpiC" evidence="9">
    <location>
        <begin position="280"/>
        <end position="379"/>
    </location>
</feature>
<dbReference type="HAMAP" id="MF_01183">
    <property type="entry name" value="Chaperone_SurA"/>
    <property type="match status" value="1"/>
</dbReference>
<evidence type="ECO:0000256" key="5">
    <source>
        <dbReference type="ARBA" id="ARBA00023186"/>
    </source>
</evidence>
<evidence type="ECO:0000313" key="11">
    <source>
        <dbReference type="Proteomes" id="UP000238220"/>
    </source>
</evidence>
<comment type="catalytic activity">
    <reaction evidence="7">
        <text>[protein]-peptidylproline (omega=180) = [protein]-peptidylproline (omega=0)</text>
        <dbReference type="Rhea" id="RHEA:16237"/>
        <dbReference type="Rhea" id="RHEA-COMP:10747"/>
        <dbReference type="Rhea" id="RHEA-COMP:10748"/>
        <dbReference type="ChEBI" id="CHEBI:83833"/>
        <dbReference type="ChEBI" id="CHEBI:83834"/>
        <dbReference type="EC" id="5.2.1.8"/>
    </reaction>
</comment>
<evidence type="ECO:0000256" key="6">
    <source>
        <dbReference type="ARBA" id="ARBA00023235"/>
    </source>
</evidence>
<dbReference type="InterPro" id="IPR000297">
    <property type="entry name" value="PPIase_PpiC"/>
</dbReference>
<protein>
    <recommendedName>
        <fullName evidence="7">Chaperone SurA</fullName>
    </recommendedName>
    <alternativeName>
        <fullName evidence="7">Peptidyl-prolyl cis-trans isomerase SurA</fullName>
        <shortName evidence="7">PPIase SurA</shortName>
        <ecNumber evidence="7">5.2.1.8</ecNumber>
    </alternativeName>
    <alternativeName>
        <fullName evidence="7">Rotamase SurA</fullName>
    </alternativeName>
</protein>
<dbReference type="InterPro" id="IPR046357">
    <property type="entry name" value="PPIase_dom_sf"/>
</dbReference>
<comment type="caution">
    <text evidence="10">The sequence shown here is derived from an EMBL/GenBank/DDBJ whole genome shotgun (WGS) entry which is preliminary data.</text>
</comment>
<keyword evidence="4 7" id="KW-0697">Rotamase</keyword>
<dbReference type="OrthoDB" id="14196at2"/>
<keyword evidence="2 7" id="KW-0677">Repeat</keyword>
<reference evidence="10 11" key="1">
    <citation type="submission" date="2018-02" db="EMBL/GenBank/DDBJ databases">
        <title>Genome sequencing of Solimonas sp. HR-BB.</title>
        <authorList>
            <person name="Lee Y."/>
            <person name="Jeon C.O."/>
        </authorList>
    </citation>
    <scope>NUCLEOTIDE SEQUENCE [LARGE SCALE GENOMIC DNA]</scope>
    <source>
        <strain evidence="10 11">HR-BB</strain>
    </source>
</reference>
<evidence type="ECO:0000256" key="3">
    <source>
        <dbReference type="ARBA" id="ARBA00022764"/>
    </source>
</evidence>
<evidence type="ECO:0000256" key="7">
    <source>
        <dbReference type="HAMAP-Rule" id="MF_01183"/>
    </source>
</evidence>
<accession>A0A2S5TIQ9</accession>
<dbReference type="Pfam" id="PF09312">
    <property type="entry name" value="SurA_N"/>
    <property type="match status" value="1"/>
</dbReference>
<dbReference type="RefSeq" id="WP_104229855.1">
    <property type="nucleotide sequence ID" value="NZ_PSNW01000003.1"/>
</dbReference>
<comment type="function">
    <text evidence="7">Chaperone involved in the correct folding and assembly of outer membrane proteins. Recognizes specific patterns of aromatic residues and the orientation of their side chains, which are found more frequently in integral outer membrane proteins. May act in both early periplasmic and late outer membrane-associated steps of protein maturation.</text>
</comment>
<keyword evidence="5 7" id="KW-0143">Chaperone</keyword>
<comment type="subcellular location">
    <subcellularLocation>
        <location evidence="7">Periplasm</location>
    </subcellularLocation>
    <text evidence="7">Is capable of associating with the outer membrane.</text>
</comment>
<dbReference type="GO" id="GO:0030288">
    <property type="term" value="C:outer membrane-bounded periplasmic space"/>
    <property type="evidence" value="ECO:0007669"/>
    <property type="project" value="InterPro"/>
</dbReference>
<dbReference type="GO" id="GO:0003755">
    <property type="term" value="F:peptidyl-prolyl cis-trans isomerase activity"/>
    <property type="evidence" value="ECO:0007669"/>
    <property type="project" value="UniProtKB-UniRule"/>
</dbReference>
<feature type="chain" id="PRO_5015792820" description="Chaperone SurA" evidence="7">
    <location>
        <begin position="22"/>
        <end position="435"/>
    </location>
</feature>
<dbReference type="InterPro" id="IPR023058">
    <property type="entry name" value="PPIase_PpiC_CS"/>
</dbReference>
<dbReference type="Gene3D" id="3.10.50.40">
    <property type="match status" value="2"/>
</dbReference>
<organism evidence="10 11">
    <name type="scientific">Solimonas fluminis</name>
    <dbReference type="NCBI Taxonomy" id="2086571"/>
    <lineage>
        <taxon>Bacteria</taxon>
        <taxon>Pseudomonadati</taxon>
        <taxon>Pseudomonadota</taxon>
        <taxon>Gammaproteobacteria</taxon>
        <taxon>Nevskiales</taxon>
        <taxon>Nevskiaceae</taxon>
        <taxon>Solimonas</taxon>
    </lineage>
</organism>
<name>A0A2S5TIQ9_9GAMM</name>
<proteinExistence type="inferred from homology"/>
<feature type="domain" description="PpiC" evidence="9">
    <location>
        <begin position="169"/>
        <end position="270"/>
    </location>
</feature>
<keyword evidence="11" id="KW-1185">Reference proteome</keyword>
<gene>
    <name evidence="7" type="primary">surA</name>
    <name evidence="10" type="ORF">C3942_08045</name>
</gene>
<evidence type="ECO:0000256" key="2">
    <source>
        <dbReference type="ARBA" id="ARBA00022737"/>
    </source>
</evidence>
<dbReference type="GO" id="GO:0042277">
    <property type="term" value="F:peptide binding"/>
    <property type="evidence" value="ECO:0007669"/>
    <property type="project" value="InterPro"/>
</dbReference>
<dbReference type="Gene3D" id="1.10.4030.10">
    <property type="entry name" value="Porin chaperone SurA, peptide-binding domain"/>
    <property type="match status" value="1"/>
</dbReference>
<dbReference type="InterPro" id="IPR023034">
    <property type="entry name" value="PPIase_SurA"/>
</dbReference>
<dbReference type="AlphaFoldDB" id="A0A2S5TIQ9"/>
<dbReference type="GO" id="GO:0006457">
    <property type="term" value="P:protein folding"/>
    <property type="evidence" value="ECO:0007669"/>
    <property type="project" value="UniProtKB-UniRule"/>
</dbReference>
<dbReference type="GO" id="GO:0043165">
    <property type="term" value="P:Gram-negative-bacterium-type cell outer membrane assembly"/>
    <property type="evidence" value="ECO:0007669"/>
    <property type="project" value="InterPro"/>
</dbReference>
<dbReference type="Pfam" id="PF13616">
    <property type="entry name" value="Rotamase_3"/>
    <property type="match status" value="1"/>
</dbReference>
<dbReference type="EC" id="5.2.1.8" evidence="7"/>
<comment type="domain">
    <text evidence="7">The PPIase activity resides only in the second parvulin domain. The N-terminal region and the C-terminal tail are necessary and sufficient for the chaperone activity of SurA. The PPIase activity is dispensable for SurA to function as a chaperone. The N-terminal region and the C-terminal tail are also required for porin recognition.</text>
</comment>
<sequence precursor="true">MNIRHWSAGLLLSLSMLSAQAAEVLDRIVVAVNDGVILQSEIDRAIEDAQRQIRERNIKPPSDEALRGQVVERLILTRIQTQRAAQAGIRIDDRELNEVLTSIAQKNGLSLSEFATELRKDGLDYLAVREQVRDEVLVQRLRSKEVESRISVTDQDVDLLLQQLGGNENVEYRLSHILVAIPEGASSEVRSAAHAKAEGLQKRLKAGEDFGQIAIASSDGQQALQGGDLDWRKASDLPTLFAATAGKLKPGEVSDLLETTGGFHLIKLVGVRGGEERKSVSETRARHILVQQNTLRTDEQARQLARDLYDRVQAGEDFEKLAKEFSDDPGSKNSGGDLGFQPPGVFVPEFQIRLDQLKPGEVSPPFRTQFGWHVASVTDRRTRDTTEESKRARARQAIGNRKAAEEYELWLRRLREEAYIEYRLPDDAANAAQKS</sequence>
<dbReference type="InterPro" id="IPR015391">
    <property type="entry name" value="SurA_N"/>
</dbReference>
<evidence type="ECO:0000256" key="1">
    <source>
        <dbReference type="ARBA" id="ARBA00022729"/>
    </source>
</evidence>
<keyword evidence="3 7" id="KW-0574">Periplasm</keyword>
<dbReference type="EMBL" id="PSNW01000003">
    <property type="protein sequence ID" value="PPE74698.1"/>
    <property type="molecule type" value="Genomic_DNA"/>
</dbReference>
<dbReference type="Proteomes" id="UP000238220">
    <property type="component" value="Unassembled WGS sequence"/>
</dbReference>
<dbReference type="SUPFAM" id="SSF109998">
    <property type="entry name" value="Triger factor/SurA peptide-binding domain-like"/>
    <property type="match status" value="1"/>
</dbReference>
<feature type="compositionally biased region" description="Basic and acidic residues" evidence="8">
    <location>
        <begin position="378"/>
        <end position="391"/>
    </location>
</feature>